<protein>
    <submittedName>
        <fullName evidence="2">Uncharacterized protein</fullName>
    </submittedName>
</protein>
<name>A0A0F9KSZ0_9ZZZZ</name>
<accession>A0A0F9KSZ0</accession>
<gene>
    <name evidence="2" type="ORF">LCGC14_1295490</name>
</gene>
<comment type="caution">
    <text evidence="2">The sequence shown here is derived from an EMBL/GenBank/DDBJ whole genome shotgun (WGS) entry which is preliminary data.</text>
</comment>
<dbReference type="AlphaFoldDB" id="A0A0F9KSZ0"/>
<evidence type="ECO:0000313" key="2">
    <source>
        <dbReference type="EMBL" id="KKM84808.1"/>
    </source>
</evidence>
<reference evidence="2" key="1">
    <citation type="journal article" date="2015" name="Nature">
        <title>Complex archaea that bridge the gap between prokaryotes and eukaryotes.</title>
        <authorList>
            <person name="Spang A."/>
            <person name="Saw J.H."/>
            <person name="Jorgensen S.L."/>
            <person name="Zaremba-Niedzwiedzka K."/>
            <person name="Martijn J."/>
            <person name="Lind A.E."/>
            <person name="van Eijk R."/>
            <person name="Schleper C."/>
            <person name="Guy L."/>
            <person name="Ettema T.J."/>
        </authorList>
    </citation>
    <scope>NUCLEOTIDE SEQUENCE</scope>
</reference>
<keyword evidence="1" id="KW-0812">Transmembrane</keyword>
<keyword evidence="1" id="KW-0472">Membrane</keyword>
<feature type="transmembrane region" description="Helical" evidence="1">
    <location>
        <begin position="38"/>
        <end position="59"/>
    </location>
</feature>
<keyword evidence="1" id="KW-1133">Transmembrane helix</keyword>
<sequence>MMTAYQAILEIMAWSLLLLGTAIAISAIGAYNHGNAPYAIYAVGSATFCGVAAVAFAIMRATNR</sequence>
<dbReference type="EMBL" id="LAZR01007510">
    <property type="protein sequence ID" value="KKM84808.1"/>
    <property type="molecule type" value="Genomic_DNA"/>
</dbReference>
<organism evidence="2">
    <name type="scientific">marine sediment metagenome</name>
    <dbReference type="NCBI Taxonomy" id="412755"/>
    <lineage>
        <taxon>unclassified sequences</taxon>
        <taxon>metagenomes</taxon>
        <taxon>ecological metagenomes</taxon>
    </lineage>
</organism>
<proteinExistence type="predicted"/>
<evidence type="ECO:0000256" key="1">
    <source>
        <dbReference type="SAM" id="Phobius"/>
    </source>
</evidence>
<feature type="transmembrane region" description="Helical" evidence="1">
    <location>
        <begin position="12"/>
        <end position="32"/>
    </location>
</feature>